<evidence type="ECO:0000313" key="2">
    <source>
        <dbReference type="EMBL" id="APD88418.1"/>
    </source>
</evidence>
<reference evidence="2 3" key="1">
    <citation type="submission" date="2016-11" db="EMBL/GenBank/DDBJ databases">
        <title>Networking in microbes: conjugative elements and plasmids in the genus Alteromonas.</title>
        <authorList>
            <person name="Lopez-Perez M."/>
            <person name="Ramon-Marco N."/>
            <person name="Rodriguez-Valera F."/>
        </authorList>
    </citation>
    <scope>NUCLEOTIDE SEQUENCE [LARGE SCALE GENOMIC DNA]</scope>
    <source>
        <strain evidence="2 3">CP48</strain>
    </source>
</reference>
<protein>
    <recommendedName>
        <fullName evidence="1">HNH nuclease domain-containing protein</fullName>
    </recommendedName>
</protein>
<dbReference type="AlphaFoldDB" id="A0AAC9J7J3"/>
<gene>
    <name evidence="2" type="ORF">BM524_00580</name>
</gene>
<dbReference type="InterPro" id="IPR003615">
    <property type="entry name" value="HNH_nuc"/>
</dbReference>
<dbReference type="Pfam" id="PF13391">
    <property type="entry name" value="HNH_2"/>
    <property type="match status" value="1"/>
</dbReference>
<sequence>MRLTYYVNRLQSLRPDRSSGRAKPHKVCMMFAVIELIEQGHIQENKIYYDDALKRRFSWHFMRLKQDNDTDSPFLPFFHLKSSGLWHLKVLKENVAEFDAMRSATDTKIRKLVDYAYLDEQLFKYLNNPSTASVLRNALTANLDTLEDQYDRWAKSIGKSEKTIKNYVGALKNSIPNWLNDAGITKQSLLSISSYYEYETIVNKTFKLTEFVAKDKQGKGMYSAAINSYRAFLSDITQVSVKQDIDDIILDSTISETQKSVMVNTRIGQGRFREDLISHWKGCAVTQYQNYSFLIASHIKPWSKSENDERLDPFNGLLLLANIDKAFDLGYISFNENGRILISEHLEEFQILGIHSNMKIALADQHQDYLAYHREQQFKQ</sequence>
<name>A0AAC9J7J3_9ALTE</name>
<dbReference type="EMBL" id="CP018024">
    <property type="protein sequence ID" value="APD88418.1"/>
    <property type="molecule type" value="Genomic_DNA"/>
</dbReference>
<accession>A0AAC9J7J3</accession>
<dbReference type="RefSeq" id="WP_071958283.1">
    <property type="nucleotide sequence ID" value="NZ_CP018024.1"/>
</dbReference>
<evidence type="ECO:0000313" key="3">
    <source>
        <dbReference type="Proteomes" id="UP000182101"/>
    </source>
</evidence>
<feature type="domain" description="HNH nuclease" evidence="1">
    <location>
        <begin position="283"/>
        <end position="335"/>
    </location>
</feature>
<evidence type="ECO:0000259" key="1">
    <source>
        <dbReference type="Pfam" id="PF13391"/>
    </source>
</evidence>
<organism evidence="2 3">
    <name type="scientific">Alteromonas mediterranea</name>
    <dbReference type="NCBI Taxonomy" id="314275"/>
    <lineage>
        <taxon>Bacteria</taxon>
        <taxon>Pseudomonadati</taxon>
        <taxon>Pseudomonadota</taxon>
        <taxon>Gammaproteobacteria</taxon>
        <taxon>Alteromonadales</taxon>
        <taxon>Alteromonadaceae</taxon>
        <taxon>Alteromonas/Salinimonas group</taxon>
        <taxon>Alteromonas</taxon>
    </lineage>
</organism>
<proteinExistence type="predicted"/>
<dbReference type="Proteomes" id="UP000182101">
    <property type="component" value="Chromosome"/>
</dbReference>